<reference evidence="12 13" key="1">
    <citation type="submission" date="2020-08" db="EMBL/GenBank/DDBJ databases">
        <title>A novel species.</title>
        <authorList>
            <person name="Gao J."/>
        </authorList>
    </citation>
    <scope>NUCLEOTIDE SEQUENCE [LARGE SCALE GENOMIC DNA]</scope>
    <source>
        <strain evidence="12 13">CRPJ-33</strain>
    </source>
</reference>
<dbReference type="Gene3D" id="3.20.20.80">
    <property type="entry name" value="Glycosidases"/>
    <property type="match status" value="1"/>
</dbReference>
<dbReference type="InterPro" id="IPR029070">
    <property type="entry name" value="Chitinase_insertion_sf"/>
</dbReference>
<dbReference type="SUPFAM" id="SSF54556">
    <property type="entry name" value="Chitinase insertion domain"/>
    <property type="match status" value="1"/>
</dbReference>
<comment type="similarity">
    <text evidence="8">Belongs to the glycosyl hydrolase 18 family.</text>
</comment>
<dbReference type="EMBL" id="CP060825">
    <property type="protein sequence ID" value="QNP67354.1"/>
    <property type="molecule type" value="Genomic_DNA"/>
</dbReference>
<evidence type="ECO:0000256" key="8">
    <source>
        <dbReference type="RuleBase" id="RU004453"/>
    </source>
</evidence>
<evidence type="ECO:0000259" key="11">
    <source>
        <dbReference type="PROSITE" id="PS51910"/>
    </source>
</evidence>
<dbReference type="KEGG" id="sgj:IAG43_11280"/>
<keyword evidence="10" id="KW-0732">Signal</keyword>
<dbReference type="SMART" id="SM00495">
    <property type="entry name" value="ChtBD3"/>
    <property type="match status" value="1"/>
</dbReference>
<accession>A0A7H0I3I8</accession>
<dbReference type="GO" id="GO:0030246">
    <property type="term" value="F:carbohydrate binding"/>
    <property type="evidence" value="ECO:0007669"/>
    <property type="project" value="InterPro"/>
</dbReference>
<keyword evidence="5" id="KW-0119">Carbohydrate metabolism</keyword>
<protein>
    <recommendedName>
        <fullName evidence="2">chitinase</fullName>
        <ecNumber evidence="2">3.2.1.14</ecNumber>
    </recommendedName>
</protein>
<keyword evidence="4" id="KW-0624">Polysaccharide degradation</keyword>
<evidence type="ECO:0000256" key="1">
    <source>
        <dbReference type="ARBA" id="ARBA00000822"/>
    </source>
</evidence>
<evidence type="ECO:0000256" key="2">
    <source>
        <dbReference type="ARBA" id="ARBA00012729"/>
    </source>
</evidence>
<dbReference type="Pfam" id="PF00704">
    <property type="entry name" value="Glyco_hydro_18"/>
    <property type="match status" value="1"/>
</dbReference>
<dbReference type="GO" id="GO:0006032">
    <property type="term" value="P:chitin catabolic process"/>
    <property type="evidence" value="ECO:0007669"/>
    <property type="project" value="UniProtKB-KW"/>
</dbReference>
<dbReference type="InterPro" id="IPR050314">
    <property type="entry name" value="Glycosyl_Hydrlase_18"/>
</dbReference>
<dbReference type="GO" id="GO:0008061">
    <property type="term" value="F:chitin binding"/>
    <property type="evidence" value="ECO:0007669"/>
    <property type="project" value="InterPro"/>
</dbReference>
<evidence type="ECO:0000256" key="4">
    <source>
        <dbReference type="ARBA" id="ARBA00023024"/>
    </source>
</evidence>
<keyword evidence="4" id="KW-0146">Chitin degradation</keyword>
<dbReference type="InterPro" id="IPR017853">
    <property type="entry name" value="GH"/>
</dbReference>
<feature type="signal peptide" evidence="10">
    <location>
        <begin position="1"/>
        <end position="26"/>
    </location>
</feature>
<dbReference type="PROSITE" id="PS01095">
    <property type="entry name" value="GH18_1"/>
    <property type="match status" value="1"/>
</dbReference>
<feature type="domain" description="GH18" evidence="11">
    <location>
        <begin position="38"/>
        <end position="476"/>
    </location>
</feature>
<evidence type="ECO:0000256" key="9">
    <source>
        <dbReference type="SAM" id="MobiDB-lite"/>
    </source>
</evidence>
<dbReference type="FunFam" id="2.10.10.20:FF:000001">
    <property type="entry name" value="Secreted chitinase"/>
    <property type="match status" value="1"/>
</dbReference>
<dbReference type="Proteomes" id="UP000516230">
    <property type="component" value="Chromosome"/>
</dbReference>
<name>A0A7H0I3I8_9ACTN</name>
<feature type="region of interest" description="Disordered" evidence="9">
    <location>
        <begin position="475"/>
        <end position="508"/>
    </location>
</feature>
<evidence type="ECO:0000256" key="5">
    <source>
        <dbReference type="ARBA" id="ARBA00023277"/>
    </source>
</evidence>
<comment type="catalytic activity">
    <reaction evidence="1">
        <text>Random endo-hydrolysis of N-acetyl-beta-D-glucosaminide (1-&gt;4)-beta-linkages in chitin and chitodextrins.</text>
        <dbReference type="EC" id="3.2.1.14"/>
    </reaction>
</comment>
<dbReference type="GO" id="GO:0008843">
    <property type="term" value="F:endochitinase activity"/>
    <property type="evidence" value="ECO:0007669"/>
    <property type="project" value="UniProtKB-EC"/>
</dbReference>
<dbReference type="SMART" id="SM00636">
    <property type="entry name" value="Glyco_18"/>
    <property type="match status" value="1"/>
</dbReference>
<dbReference type="CDD" id="cd06548">
    <property type="entry name" value="GH18_chitinase"/>
    <property type="match status" value="1"/>
</dbReference>
<dbReference type="InterPro" id="IPR036573">
    <property type="entry name" value="CBM_sf_5/12"/>
</dbReference>
<dbReference type="PANTHER" id="PTHR11177:SF317">
    <property type="entry name" value="CHITINASE 12-RELATED"/>
    <property type="match status" value="1"/>
</dbReference>
<evidence type="ECO:0000256" key="7">
    <source>
        <dbReference type="RuleBase" id="RU000489"/>
    </source>
</evidence>
<dbReference type="Pfam" id="PF02839">
    <property type="entry name" value="CBM_5_12"/>
    <property type="match status" value="1"/>
</dbReference>
<dbReference type="CDD" id="cd12215">
    <property type="entry name" value="ChiC_BD"/>
    <property type="match status" value="1"/>
</dbReference>
<proteinExistence type="inferred from homology"/>
<keyword evidence="13" id="KW-1185">Reference proteome</keyword>
<keyword evidence="6 7" id="KW-0326">Glycosidase</keyword>
<dbReference type="Gene3D" id="2.10.10.20">
    <property type="entry name" value="Carbohydrate-binding module superfamily 5/12"/>
    <property type="match status" value="1"/>
</dbReference>
<evidence type="ECO:0000313" key="13">
    <source>
        <dbReference type="Proteomes" id="UP000516230"/>
    </source>
</evidence>
<dbReference type="PROSITE" id="PS51910">
    <property type="entry name" value="GH18_2"/>
    <property type="match status" value="1"/>
</dbReference>
<dbReference type="GO" id="GO:0005975">
    <property type="term" value="P:carbohydrate metabolic process"/>
    <property type="evidence" value="ECO:0007669"/>
    <property type="project" value="InterPro"/>
</dbReference>
<dbReference type="InterPro" id="IPR001579">
    <property type="entry name" value="Glyco_hydro_18_chit_AS"/>
</dbReference>
<dbReference type="EC" id="3.2.1.14" evidence="2"/>
<dbReference type="InterPro" id="IPR001223">
    <property type="entry name" value="Glyco_hydro18_cat"/>
</dbReference>
<dbReference type="GO" id="GO:0005576">
    <property type="term" value="C:extracellular region"/>
    <property type="evidence" value="ECO:0007669"/>
    <property type="project" value="InterPro"/>
</dbReference>
<feature type="compositionally biased region" description="Pro residues" evidence="9">
    <location>
        <begin position="478"/>
        <end position="504"/>
    </location>
</feature>
<evidence type="ECO:0000256" key="6">
    <source>
        <dbReference type="ARBA" id="ARBA00023295"/>
    </source>
</evidence>
<dbReference type="InterPro" id="IPR003610">
    <property type="entry name" value="CBM5/12"/>
</dbReference>
<evidence type="ECO:0000256" key="10">
    <source>
        <dbReference type="SAM" id="SignalP"/>
    </source>
</evidence>
<dbReference type="SUPFAM" id="SSF51055">
    <property type="entry name" value="Carbohydrate binding domain"/>
    <property type="match status" value="1"/>
</dbReference>
<dbReference type="InterPro" id="IPR011583">
    <property type="entry name" value="Chitinase_II/V-like_cat"/>
</dbReference>
<dbReference type="Gene3D" id="3.10.50.10">
    <property type="match status" value="1"/>
</dbReference>
<evidence type="ECO:0000256" key="3">
    <source>
        <dbReference type="ARBA" id="ARBA00022801"/>
    </source>
</evidence>
<dbReference type="SUPFAM" id="SSF51445">
    <property type="entry name" value="(Trans)glycosidases"/>
    <property type="match status" value="1"/>
</dbReference>
<sequence>MLAAFTTAALAAGALAGFAGLGTAQANDTTQAAASSGGIKIAYYDQWSVYGNAFYPKHLDTRGIAAKLDVINYSFGNIHPTDLTCFMANKAAGDDNNPNAGDGAGDSYADYQKSFAAADSVDGVGDTWNQPIVGVFNQFKELKAKHPHLKINISLGGWTYSKYFHDAAKTDASRKKLVSSCIKQYIQGDLPVEGGFGGAGTAAGIFDGIDIDWEYPGSSGGHLGNHYGPEDKQNFTLLLAEFRKQLDAHGAANGGKKYMLTAALPAGQDKIKYLETDKIGAYLDYANIMTYDMHGAWDGDGPAYHQSPLYSPASDPTDPIAPGTEKYSVDGAIDAYIDGNAAYGITGGFPANKLTLGYEFYYRGWKGVPAANNGLGGSATGGSAARPLSQQAGIAHYKELGGIVDNPATTFWDDAAKASYFYKDGEFFTGLDKRAIDARAAYAKERGLGGAMMYSLLGLDANATLFNQIVAAVGGTPTTPPTTTPPTTTPPTTTPPTTTPPTTPPAGSCTAAAWAKATAYTGGAQVSHKGHTWKAKWWTQGEEPGTTGEWGVWQDLGAC</sequence>
<organism evidence="12 13">
    <name type="scientific">Streptomyces genisteinicus</name>
    <dbReference type="NCBI Taxonomy" id="2768068"/>
    <lineage>
        <taxon>Bacteria</taxon>
        <taxon>Bacillati</taxon>
        <taxon>Actinomycetota</taxon>
        <taxon>Actinomycetes</taxon>
        <taxon>Kitasatosporales</taxon>
        <taxon>Streptomycetaceae</taxon>
        <taxon>Streptomyces</taxon>
    </lineage>
</organism>
<gene>
    <name evidence="12" type="ORF">IAG43_11280</name>
</gene>
<evidence type="ECO:0000313" key="12">
    <source>
        <dbReference type="EMBL" id="QNP67354.1"/>
    </source>
</evidence>
<dbReference type="AlphaFoldDB" id="A0A7H0I3I8"/>
<feature type="chain" id="PRO_5028896554" description="chitinase" evidence="10">
    <location>
        <begin position="27"/>
        <end position="559"/>
    </location>
</feature>
<dbReference type="PANTHER" id="PTHR11177">
    <property type="entry name" value="CHITINASE"/>
    <property type="match status" value="1"/>
</dbReference>
<keyword evidence="3 7" id="KW-0378">Hydrolase</keyword>